<dbReference type="RefSeq" id="WP_112992049.1">
    <property type="nucleotide sequence ID" value="NZ_PTLZ01000002.1"/>
</dbReference>
<keyword evidence="3" id="KW-1185">Reference proteome</keyword>
<dbReference type="OrthoDB" id="8523055at2"/>
<dbReference type="InterPro" id="IPR003673">
    <property type="entry name" value="CoA-Trfase_fam_III"/>
</dbReference>
<dbReference type="AlphaFoldDB" id="A0A4R6G5Z9"/>
<dbReference type="PANTHER" id="PTHR48228">
    <property type="entry name" value="SUCCINYL-COA--D-CITRAMALATE COA-TRANSFERASE"/>
    <property type="match status" value="1"/>
</dbReference>
<proteinExistence type="predicted"/>
<gene>
    <name evidence="2" type="ORF">EV677_2041</name>
</gene>
<dbReference type="Gene3D" id="3.30.1540.10">
    <property type="entry name" value="formyl-coa transferase, domain 3"/>
    <property type="match status" value="1"/>
</dbReference>
<organism evidence="2 3">
    <name type="scientific">Herminiimonas fonticola</name>
    <dbReference type="NCBI Taxonomy" id="303380"/>
    <lineage>
        <taxon>Bacteria</taxon>
        <taxon>Pseudomonadati</taxon>
        <taxon>Pseudomonadota</taxon>
        <taxon>Betaproteobacteria</taxon>
        <taxon>Burkholderiales</taxon>
        <taxon>Oxalobacteraceae</taxon>
        <taxon>Herminiimonas</taxon>
    </lineage>
</organism>
<sequence length="414" mass="44781">MTKATSSGPLAGIKVLELGTLIAGPFCSRMLAEFGADVIKIESPDGGDPIRQWRVLKDGTSLWWSVQARNKKSLTLNLKDPRGQQIAKKLALEADIIIENYRPGVLEKWSLGYEQLKAENPATIMVRLSGFGQTGPLKDQPGFGAIGESMGGMRYVSGFPDRPPLRIGISIGDSVAAMHGVIGAMMALRHRDTTGGRWNGKSGDEQVAGQGQMVDVALYEAVFNMMESLVPEYDYAGVVRERTGGALPGIVPSNTYTTGDGENIVIAGNGDAIFKRLMLAMGRDDLANDMQLARNDGRVPRTAEIDEAIQAWCATQTINSAMEKLQAADVPVGKIYSVRDMMSDPQFLARKMFEQHTFADGTPIKLPAITPKLSETPGETKWLGPTLGEHTDDVLKTLGYDDAAIAELRRDGVV</sequence>
<evidence type="ECO:0000313" key="3">
    <source>
        <dbReference type="Proteomes" id="UP000294737"/>
    </source>
</evidence>
<keyword evidence="1 2" id="KW-0808">Transferase</keyword>
<protein>
    <submittedName>
        <fullName evidence="2">Formyl-CoA transferase</fullName>
    </submittedName>
</protein>
<dbReference type="InterPro" id="IPR050509">
    <property type="entry name" value="CoA-transferase_III"/>
</dbReference>
<dbReference type="Pfam" id="PF02515">
    <property type="entry name" value="CoA_transf_3"/>
    <property type="match status" value="1"/>
</dbReference>
<evidence type="ECO:0000313" key="2">
    <source>
        <dbReference type="EMBL" id="TDN89971.1"/>
    </source>
</evidence>
<dbReference type="SUPFAM" id="SSF89796">
    <property type="entry name" value="CoA-transferase family III (CaiB/BaiF)"/>
    <property type="match status" value="1"/>
</dbReference>
<comment type="caution">
    <text evidence="2">The sequence shown here is derived from an EMBL/GenBank/DDBJ whole genome shotgun (WGS) entry which is preliminary data.</text>
</comment>
<accession>A0A4R6G5Z9</accession>
<dbReference type="PANTHER" id="PTHR48228:SF6">
    <property type="entry name" value="L-CARNITINE COA-TRANSFERASE"/>
    <property type="match status" value="1"/>
</dbReference>
<dbReference type="GO" id="GO:0016740">
    <property type="term" value="F:transferase activity"/>
    <property type="evidence" value="ECO:0007669"/>
    <property type="project" value="UniProtKB-KW"/>
</dbReference>
<reference evidence="2 3" key="1">
    <citation type="submission" date="2019-03" db="EMBL/GenBank/DDBJ databases">
        <title>Genomic Encyclopedia of Type Strains, Phase IV (KMG-IV): sequencing the most valuable type-strain genomes for metagenomic binning, comparative biology and taxonomic classification.</title>
        <authorList>
            <person name="Goeker M."/>
        </authorList>
    </citation>
    <scope>NUCLEOTIDE SEQUENCE [LARGE SCALE GENOMIC DNA]</scope>
    <source>
        <strain evidence="2 3">DSM 18555</strain>
    </source>
</reference>
<dbReference type="InterPro" id="IPR023606">
    <property type="entry name" value="CoA-Trfase_III_dom_1_sf"/>
</dbReference>
<name>A0A4R6G5Z9_9BURK</name>
<evidence type="ECO:0000256" key="1">
    <source>
        <dbReference type="ARBA" id="ARBA00022679"/>
    </source>
</evidence>
<dbReference type="Gene3D" id="3.40.50.10540">
    <property type="entry name" value="Crotonobetainyl-coa:carnitine coa-transferase, domain 1"/>
    <property type="match status" value="1"/>
</dbReference>
<dbReference type="EMBL" id="SNWF01000005">
    <property type="protein sequence ID" value="TDN89971.1"/>
    <property type="molecule type" value="Genomic_DNA"/>
</dbReference>
<dbReference type="InterPro" id="IPR044855">
    <property type="entry name" value="CoA-Trfase_III_dom3_sf"/>
</dbReference>
<dbReference type="Proteomes" id="UP000294737">
    <property type="component" value="Unassembled WGS sequence"/>
</dbReference>